<keyword evidence="5" id="KW-1185">Reference proteome</keyword>
<proteinExistence type="predicted"/>
<dbReference type="Pfam" id="PF02822">
    <property type="entry name" value="Antistasin"/>
    <property type="match status" value="1"/>
</dbReference>
<dbReference type="OrthoDB" id="5976811at2759"/>
<feature type="region of interest" description="Disordered" evidence="1">
    <location>
        <begin position="208"/>
        <end position="234"/>
    </location>
</feature>
<evidence type="ECO:0000256" key="2">
    <source>
        <dbReference type="SAM" id="Phobius"/>
    </source>
</evidence>
<feature type="transmembrane region" description="Helical" evidence="2">
    <location>
        <begin position="599"/>
        <end position="624"/>
    </location>
</feature>
<feature type="compositionally biased region" description="Polar residues" evidence="1">
    <location>
        <begin position="536"/>
        <end position="547"/>
    </location>
</feature>
<keyword evidence="2" id="KW-1133">Transmembrane helix</keyword>
<evidence type="ECO:0000256" key="1">
    <source>
        <dbReference type="SAM" id="MobiDB-lite"/>
    </source>
</evidence>
<name>A0A653C0F3_CALMS</name>
<reference evidence="4 5" key="1">
    <citation type="submission" date="2019-01" db="EMBL/GenBank/DDBJ databases">
        <authorList>
            <person name="Sayadi A."/>
        </authorList>
    </citation>
    <scope>NUCLEOTIDE SEQUENCE [LARGE SCALE GENOMIC DNA]</scope>
</reference>
<dbReference type="GO" id="GO:0004867">
    <property type="term" value="F:serine-type endopeptidase inhibitor activity"/>
    <property type="evidence" value="ECO:0007669"/>
    <property type="project" value="InterPro"/>
</dbReference>
<feature type="compositionally biased region" description="Low complexity" evidence="1">
    <location>
        <begin position="655"/>
        <end position="666"/>
    </location>
</feature>
<organism evidence="4 5">
    <name type="scientific">Callosobruchus maculatus</name>
    <name type="common">Southern cowpea weevil</name>
    <name type="synonym">Pulse bruchid</name>
    <dbReference type="NCBI Taxonomy" id="64391"/>
    <lineage>
        <taxon>Eukaryota</taxon>
        <taxon>Metazoa</taxon>
        <taxon>Ecdysozoa</taxon>
        <taxon>Arthropoda</taxon>
        <taxon>Hexapoda</taxon>
        <taxon>Insecta</taxon>
        <taxon>Pterygota</taxon>
        <taxon>Neoptera</taxon>
        <taxon>Endopterygota</taxon>
        <taxon>Coleoptera</taxon>
        <taxon>Polyphaga</taxon>
        <taxon>Cucujiformia</taxon>
        <taxon>Chrysomeloidea</taxon>
        <taxon>Chrysomelidae</taxon>
        <taxon>Bruchinae</taxon>
        <taxon>Bruchini</taxon>
        <taxon>Callosobruchus</taxon>
    </lineage>
</organism>
<dbReference type="InterPro" id="IPR004094">
    <property type="entry name" value="Antistasin-like"/>
</dbReference>
<evidence type="ECO:0000313" key="5">
    <source>
        <dbReference type="Proteomes" id="UP000410492"/>
    </source>
</evidence>
<evidence type="ECO:0000259" key="3">
    <source>
        <dbReference type="Pfam" id="PF02822"/>
    </source>
</evidence>
<dbReference type="Gene3D" id="2.10.22.10">
    <property type="entry name" value="Antistasin, domain 1"/>
    <property type="match status" value="1"/>
</dbReference>
<accession>A0A653C0F3</accession>
<dbReference type="AlphaFoldDB" id="A0A653C0F3"/>
<evidence type="ECO:0000313" key="4">
    <source>
        <dbReference type="EMBL" id="VEN41330.1"/>
    </source>
</evidence>
<feature type="compositionally biased region" description="Low complexity" evidence="1">
    <location>
        <begin position="482"/>
        <end position="501"/>
    </location>
</feature>
<dbReference type="Gene3D" id="2.10.70.10">
    <property type="entry name" value="Complement Module, domain 1"/>
    <property type="match status" value="1"/>
</dbReference>
<sequence>MNVSCLVAEAEACPGDSVSKAGGGCECPPTAEAGEDGCPSFPPPPCMFQLRLLEADGTPGRCCPRYECVGCQTDEDKLLGSCQCALGAIIDPHLGRTCTCLDPHKSLVNGECVCDELKCRLPSMCDRKSVAVQVREGCCKRTVCTPCPPDSESTGLNSDLVEDHCVCLPCRHTECDSNETVVIKKKGTGFPGNCCDLYECRRRGGGAGAGGAGRGEGGAAPLDEESEGGVGEEGKGTAVDASALYCQVGDVRHPDGAVWVTHDQQICRCISGLSRCSSSEKTEESQNPCFVDLKWYANGENWTKEDGCTQCICRNGEQQCISHFCEVKESHIHSARENDTSAMEGVQTPPCVSSEGRTYGHMHTWTENGGCTACVCYSGIKQCRDEPSCSSSTSSMALPSPSSPSSASVECQPLANCDKSCANGGGGFQIDSKGCEVCECNVAIGRNFEGSSDRLLAKYNISMAQLIRILDEYRSRHSPLPTTASSTTTTITTTLGSSTGGEVEDGGAGLSSRMWKEVIGAPRNEDEEVQRRPLPLSNNDTKASITPPSVHPHSVTAAAPDISIAHPASGSAGAAGHGEGSRGVLGEEGGGGGGGRTHVIVACVVAAAGATAATVAFLAAFCLYRSRRKSSCTLDLTSCRYEHVDRRRRPPATTPPTLTLLNNNNNDDVVKKFSPTTNTTEHPLL</sequence>
<dbReference type="EMBL" id="CAACVG010006736">
    <property type="protein sequence ID" value="VEN41330.1"/>
    <property type="molecule type" value="Genomic_DNA"/>
</dbReference>
<protein>
    <recommendedName>
        <fullName evidence="3">Antistasin-like domain-containing protein</fullName>
    </recommendedName>
</protein>
<feature type="region of interest" description="Disordered" evidence="1">
    <location>
        <begin position="646"/>
        <end position="685"/>
    </location>
</feature>
<keyword evidence="2" id="KW-0472">Membrane</keyword>
<feature type="domain" description="Antistasin-like" evidence="3">
    <location>
        <begin position="411"/>
        <end position="440"/>
    </location>
</feature>
<dbReference type="Proteomes" id="UP000410492">
    <property type="component" value="Unassembled WGS sequence"/>
</dbReference>
<keyword evidence="2" id="KW-0812">Transmembrane</keyword>
<feature type="compositionally biased region" description="Gly residues" evidence="1">
    <location>
        <begin position="573"/>
        <end position="592"/>
    </location>
</feature>
<feature type="compositionally biased region" description="Gly residues" evidence="1">
    <location>
        <begin position="208"/>
        <end position="218"/>
    </location>
</feature>
<feature type="compositionally biased region" description="Low complexity" evidence="1">
    <location>
        <begin position="562"/>
        <end position="572"/>
    </location>
</feature>
<feature type="region of interest" description="Disordered" evidence="1">
    <location>
        <begin position="478"/>
        <end position="592"/>
    </location>
</feature>
<gene>
    <name evidence="4" type="ORF">CALMAC_LOCUS5193</name>
</gene>
<dbReference type="SUPFAM" id="SSF57603">
    <property type="entry name" value="FnI-like domain"/>
    <property type="match status" value="1"/>
</dbReference>
<feature type="compositionally biased region" description="Polar residues" evidence="1">
    <location>
        <begin position="674"/>
        <end position="685"/>
    </location>
</feature>